<gene>
    <name evidence="2" type="ORF">K469DRAFT_629266</name>
</gene>
<accession>A0A6A6EA61</accession>
<evidence type="ECO:0000256" key="1">
    <source>
        <dbReference type="SAM" id="Phobius"/>
    </source>
</evidence>
<evidence type="ECO:0000313" key="3">
    <source>
        <dbReference type="Proteomes" id="UP000800200"/>
    </source>
</evidence>
<organism evidence="2 3">
    <name type="scientific">Zopfia rhizophila CBS 207.26</name>
    <dbReference type="NCBI Taxonomy" id="1314779"/>
    <lineage>
        <taxon>Eukaryota</taxon>
        <taxon>Fungi</taxon>
        <taxon>Dikarya</taxon>
        <taxon>Ascomycota</taxon>
        <taxon>Pezizomycotina</taxon>
        <taxon>Dothideomycetes</taxon>
        <taxon>Dothideomycetes incertae sedis</taxon>
        <taxon>Zopfiaceae</taxon>
        <taxon>Zopfia</taxon>
    </lineage>
</organism>
<name>A0A6A6EA61_9PEZI</name>
<dbReference type="EMBL" id="ML994627">
    <property type="protein sequence ID" value="KAF2187449.1"/>
    <property type="molecule type" value="Genomic_DNA"/>
</dbReference>
<feature type="non-terminal residue" evidence="2">
    <location>
        <position position="87"/>
    </location>
</feature>
<dbReference type="Proteomes" id="UP000800200">
    <property type="component" value="Unassembled WGS sequence"/>
</dbReference>
<keyword evidence="1" id="KW-1133">Transmembrane helix</keyword>
<keyword evidence="1" id="KW-0472">Membrane</keyword>
<proteinExistence type="predicted"/>
<keyword evidence="3" id="KW-1185">Reference proteome</keyword>
<reference evidence="2" key="1">
    <citation type="journal article" date="2020" name="Stud. Mycol.">
        <title>101 Dothideomycetes genomes: a test case for predicting lifestyles and emergence of pathogens.</title>
        <authorList>
            <person name="Haridas S."/>
            <person name="Albert R."/>
            <person name="Binder M."/>
            <person name="Bloem J."/>
            <person name="Labutti K."/>
            <person name="Salamov A."/>
            <person name="Andreopoulos B."/>
            <person name="Baker S."/>
            <person name="Barry K."/>
            <person name="Bills G."/>
            <person name="Bluhm B."/>
            <person name="Cannon C."/>
            <person name="Castanera R."/>
            <person name="Culley D."/>
            <person name="Daum C."/>
            <person name="Ezra D."/>
            <person name="Gonzalez J."/>
            <person name="Henrissat B."/>
            <person name="Kuo A."/>
            <person name="Liang C."/>
            <person name="Lipzen A."/>
            <person name="Lutzoni F."/>
            <person name="Magnuson J."/>
            <person name="Mondo S."/>
            <person name="Nolan M."/>
            <person name="Ohm R."/>
            <person name="Pangilinan J."/>
            <person name="Park H.-J."/>
            <person name="Ramirez L."/>
            <person name="Alfaro M."/>
            <person name="Sun H."/>
            <person name="Tritt A."/>
            <person name="Yoshinaga Y."/>
            <person name="Zwiers L.-H."/>
            <person name="Turgeon B."/>
            <person name="Goodwin S."/>
            <person name="Spatafora J."/>
            <person name="Crous P."/>
            <person name="Grigoriev I."/>
        </authorList>
    </citation>
    <scope>NUCLEOTIDE SEQUENCE</scope>
    <source>
        <strain evidence="2">CBS 207.26</strain>
    </source>
</reference>
<sequence>MAIWQRKLRYVILERMNNWFLLAFQGILVFDGAVLDLFCWVRNEVMLTTNELRWLELFGDFRRTVGSCTANCFQRIACFRKAKARQL</sequence>
<protein>
    <submittedName>
        <fullName evidence="2">Uncharacterized protein</fullName>
    </submittedName>
</protein>
<evidence type="ECO:0000313" key="2">
    <source>
        <dbReference type="EMBL" id="KAF2187449.1"/>
    </source>
</evidence>
<keyword evidence="1" id="KW-0812">Transmembrane</keyword>
<feature type="transmembrane region" description="Helical" evidence="1">
    <location>
        <begin position="20"/>
        <end position="41"/>
    </location>
</feature>
<dbReference type="AlphaFoldDB" id="A0A6A6EA61"/>